<dbReference type="SUPFAM" id="SSF53254">
    <property type="entry name" value="Phosphoglycerate mutase-like"/>
    <property type="match status" value="1"/>
</dbReference>
<sequence length="232" mass="27236">MMKPRLIIIVRHGESEANCDKSVNGHTQNHMVLLTSRGRTQAKEAGEEIAQMIRPGENVRVYRSPYMRTRQTEEEIRLVLRNHGIKPSVIEEPRLREQDFGNFQNAQRMTDIMKERSIYGSFFYRIFNGESAADVYDRCASFCNSLYRHFTIHEPDVVILVSHGIWGRVFLMKWFKWNYEYFENLKNLQHCVPIVMERKDSHYALLSDLETWEDQQPTSSTNKGTSPDITTI</sequence>
<dbReference type="OrthoDB" id="10261749at2759"/>
<feature type="active site" description="Tele-phosphohistidine intermediate" evidence="1">
    <location>
        <position position="12"/>
    </location>
</feature>
<dbReference type="AlphaFoldDB" id="A0A2T0FC33"/>
<feature type="active site" description="Proton donor/acceptor" evidence="1">
    <location>
        <position position="97"/>
    </location>
</feature>
<dbReference type="InterPro" id="IPR052765">
    <property type="entry name" value="PGM-Related"/>
</dbReference>
<reference evidence="3 4" key="1">
    <citation type="submission" date="2017-04" db="EMBL/GenBank/DDBJ databases">
        <title>Genome sequencing of [Candida] sorbophila.</title>
        <authorList>
            <person name="Ahn J.O."/>
        </authorList>
    </citation>
    <scope>NUCLEOTIDE SEQUENCE [LARGE SCALE GENOMIC DNA]</scope>
    <source>
        <strain evidence="3 4">DS02</strain>
    </source>
</reference>
<dbReference type="Pfam" id="PF00300">
    <property type="entry name" value="His_Phos_1"/>
    <property type="match status" value="1"/>
</dbReference>
<evidence type="ECO:0000313" key="4">
    <source>
        <dbReference type="Proteomes" id="UP000238350"/>
    </source>
</evidence>
<evidence type="ECO:0000256" key="1">
    <source>
        <dbReference type="PIRSR" id="PIRSR613078-1"/>
    </source>
</evidence>
<dbReference type="STRING" id="45607.A0A2T0FC33"/>
<accession>A0A2T0FC33</accession>
<feature type="binding site" evidence="2">
    <location>
        <begin position="11"/>
        <end position="18"/>
    </location>
    <ligand>
        <name>substrate</name>
    </ligand>
</feature>
<dbReference type="Proteomes" id="UP000238350">
    <property type="component" value="Unassembled WGS sequence"/>
</dbReference>
<protein>
    <submittedName>
        <fullName evidence="3">Broad-range acid phosphatase DET1</fullName>
    </submittedName>
</protein>
<dbReference type="CDD" id="cd07067">
    <property type="entry name" value="HP_PGM_like"/>
    <property type="match status" value="1"/>
</dbReference>
<dbReference type="PROSITE" id="PS00175">
    <property type="entry name" value="PG_MUTASE"/>
    <property type="match status" value="1"/>
</dbReference>
<evidence type="ECO:0000256" key="2">
    <source>
        <dbReference type="PIRSR" id="PIRSR613078-2"/>
    </source>
</evidence>
<dbReference type="GO" id="GO:0003824">
    <property type="term" value="F:catalytic activity"/>
    <property type="evidence" value="ECO:0007669"/>
    <property type="project" value="InterPro"/>
</dbReference>
<gene>
    <name evidence="3" type="ORF">B9G98_00147</name>
</gene>
<organism evidence="3 4">
    <name type="scientific">Wickerhamiella sorbophila</name>
    <dbReference type="NCBI Taxonomy" id="45607"/>
    <lineage>
        <taxon>Eukaryota</taxon>
        <taxon>Fungi</taxon>
        <taxon>Dikarya</taxon>
        <taxon>Ascomycota</taxon>
        <taxon>Saccharomycotina</taxon>
        <taxon>Dipodascomycetes</taxon>
        <taxon>Dipodascales</taxon>
        <taxon>Trichomonascaceae</taxon>
        <taxon>Wickerhamiella</taxon>
    </lineage>
</organism>
<name>A0A2T0FC33_9ASCO</name>
<dbReference type="RefSeq" id="XP_024662473.1">
    <property type="nucleotide sequence ID" value="XM_024806705.1"/>
</dbReference>
<dbReference type="InterPro" id="IPR029033">
    <property type="entry name" value="His_PPase_superfam"/>
</dbReference>
<dbReference type="EMBL" id="NDIQ01000001">
    <property type="protein sequence ID" value="PRT52527.1"/>
    <property type="molecule type" value="Genomic_DNA"/>
</dbReference>
<dbReference type="InterPro" id="IPR013078">
    <property type="entry name" value="His_Pase_superF_clade-1"/>
</dbReference>
<feature type="binding site" evidence="2">
    <location>
        <position position="68"/>
    </location>
    <ligand>
        <name>substrate</name>
    </ligand>
</feature>
<comment type="caution">
    <text evidence="3">The sequence shown here is derived from an EMBL/GenBank/DDBJ whole genome shotgun (WGS) entry which is preliminary data.</text>
</comment>
<evidence type="ECO:0000313" key="3">
    <source>
        <dbReference type="EMBL" id="PRT52527.1"/>
    </source>
</evidence>
<keyword evidence="4" id="KW-1185">Reference proteome</keyword>
<proteinExistence type="predicted"/>
<dbReference type="GeneID" id="36513896"/>
<dbReference type="PANTHER" id="PTHR46192">
    <property type="entry name" value="BROAD-RANGE ACID PHOSPHATASE DET1"/>
    <property type="match status" value="1"/>
</dbReference>
<dbReference type="SMART" id="SM00855">
    <property type="entry name" value="PGAM"/>
    <property type="match status" value="1"/>
</dbReference>
<dbReference type="InterPro" id="IPR001345">
    <property type="entry name" value="PG/BPGM_mutase_AS"/>
</dbReference>
<dbReference type="Gene3D" id="3.40.50.1240">
    <property type="entry name" value="Phosphoglycerate mutase-like"/>
    <property type="match status" value="1"/>
</dbReference>